<dbReference type="HAMAP" id="MF_00004">
    <property type="entry name" value="Aden_phosphoribosyltr"/>
    <property type="match status" value="1"/>
</dbReference>
<dbReference type="GO" id="GO:0044209">
    <property type="term" value="P:AMP salvage"/>
    <property type="evidence" value="ECO:0007669"/>
    <property type="project" value="UniProtKB-UniRule"/>
</dbReference>
<evidence type="ECO:0000256" key="8">
    <source>
        <dbReference type="ARBA" id="ARBA00022676"/>
    </source>
</evidence>
<gene>
    <name evidence="11" type="primary">apt</name>
    <name evidence="13" type="ORF">EJ995_11320</name>
</gene>
<evidence type="ECO:0000256" key="1">
    <source>
        <dbReference type="ARBA" id="ARBA00000868"/>
    </source>
</evidence>
<organism evidence="13 14">
    <name type="scientific">Nonlabens ponticola</name>
    <dbReference type="NCBI Taxonomy" id="2496866"/>
    <lineage>
        <taxon>Bacteria</taxon>
        <taxon>Pseudomonadati</taxon>
        <taxon>Bacteroidota</taxon>
        <taxon>Flavobacteriia</taxon>
        <taxon>Flavobacteriales</taxon>
        <taxon>Flavobacteriaceae</taxon>
        <taxon>Nonlabens</taxon>
    </lineage>
</organism>
<proteinExistence type="inferred from homology"/>
<keyword evidence="8 11" id="KW-0328">Glycosyltransferase</keyword>
<evidence type="ECO:0000256" key="5">
    <source>
        <dbReference type="ARBA" id="ARBA00008391"/>
    </source>
</evidence>
<evidence type="ECO:0000256" key="2">
    <source>
        <dbReference type="ARBA" id="ARBA00003968"/>
    </source>
</evidence>
<dbReference type="Proteomes" id="UP000279600">
    <property type="component" value="Chromosome"/>
</dbReference>
<dbReference type="OrthoDB" id="9803963at2"/>
<dbReference type="Pfam" id="PF00156">
    <property type="entry name" value="Pribosyltran"/>
    <property type="match status" value="1"/>
</dbReference>
<dbReference type="InterPro" id="IPR000836">
    <property type="entry name" value="PRTase_dom"/>
</dbReference>
<comment type="subunit">
    <text evidence="11">Homodimer.</text>
</comment>
<dbReference type="SUPFAM" id="SSF53271">
    <property type="entry name" value="PRTase-like"/>
    <property type="match status" value="1"/>
</dbReference>
<comment type="similarity">
    <text evidence="5 11">Belongs to the purine/pyrimidine phosphoribosyltransferase family.</text>
</comment>
<dbReference type="PANTHER" id="PTHR32315">
    <property type="entry name" value="ADENINE PHOSPHORIBOSYLTRANSFERASE"/>
    <property type="match status" value="1"/>
</dbReference>
<keyword evidence="14" id="KW-1185">Reference proteome</keyword>
<dbReference type="NCBIfam" id="TIGR01090">
    <property type="entry name" value="apt"/>
    <property type="match status" value="1"/>
</dbReference>
<evidence type="ECO:0000256" key="11">
    <source>
        <dbReference type="HAMAP-Rule" id="MF_00004"/>
    </source>
</evidence>
<reference evidence="13 14" key="1">
    <citation type="submission" date="2018-12" db="EMBL/GenBank/DDBJ databases">
        <title>Complete genome of Nonlabens sp. MJ115.</title>
        <authorList>
            <person name="Choi H.S."/>
            <person name="Jung J."/>
        </authorList>
    </citation>
    <scope>NUCLEOTIDE SEQUENCE [LARGE SCALE GENOMIC DNA]</scope>
    <source>
        <strain evidence="13 14">MJ115</strain>
    </source>
</reference>
<feature type="domain" description="Phosphoribosyltransferase" evidence="12">
    <location>
        <begin position="32"/>
        <end position="151"/>
    </location>
</feature>
<comment type="pathway">
    <text evidence="4 11">Purine metabolism; AMP biosynthesis via salvage pathway; AMP from adenine: step 1/1.</text>
</comment>
<dbReference type="EC" id="2.4.2.7" evidence="6 11"/>
<dbReference type="NCBIfam" id="NF002636">
    <property type="entry name" value="PRK02304.1-5"/>
    <property type="match status" value="1"/>
</dbReference>
<dbReference type="GO" id="GO:0006166">
    <property type="term" value="P:purine ribonucleoside salvage"/>
    <property type="evidence" value="ECO:0007669"/>
    <property type="project" value="UniProtKB-UniRule"/>
</dbReference>
<evidence type="ECO:0000313" key="14">
    <source>
        <dbReference type="Proteomes" id="UP000279600"/>
    </source>
</evidence>
<comment type="subcellular location">
    <subcellularLocation>
        <location evidence="3 11">Cytoplasm</location>
    </subcellularLocation>
</comment>
<dbReference type="InterPro" id="IPR005764">
    <property type="entry name" value="Ade_phspho_trans"/>
</dbReference>
<comment type="function">
    <text evidence="2 11">Catalyzes a salvage reaction resulting in the formation of AMP, that is energically less costly than de novo synthesis.</text>
</comment>
<keyword evidence="9 11" id="KW-0808">Transferase</keyword>
<dbReference type="GO" id="GO:0006168">
    <property type="term" value="P:adenine salvage"/>
    <property type="evidence" value="ECO:0007669"/>
    <property type="project" value="InterPro"/>
</dbReference>
<dbReference type="AlphaFoldDB" id="A0A3S9N0F5"/>
<dbReference type="GO" id="GO:0002055">
    <property type="term" value="F:adenine binding"/>
    <property type="evidence" value="ECO:0007669"/>
    <property type="project" value="TreeGrafter"/>
</dbReference>
<protein>
    <recommendedName>
        <fullName evidence="6 11">Adenine phosphoribosyltransferase</fullName>
        <shortName evidence="11">APRT</shortName>
        <ecNumber evidence="6 11">2.4.2.7</ecNumber>
    </recommendedName>
</protein>
<evidence type="ECO:0000256" key="9">
    <source>
        <dbReference type="ARBA" id="ARBA00022679"/>
    </source>
</evidence>
<name>A0A3S9N0F5_9FLAO</name>
<keyword evidence="7 11" id="KW-0963">Cytoplasm</keyword>
<accession>A0A3S9N0F5</accession>
<evidence type="ECO:0000259" key="12">
    <source>
        <dbReference type="Pfam" id="PF00156"/>
    </source>
</evidence>
<evidence type="ECO:0000256" key="3">
    <source>
        <dbReference type="ARBA" id="ARBA00004496"/>
    </source>
</evidence>
<dbReference type="PANTHER" id="PTHR32315:SF3">
    <property type="entry name" value="ADENINE PHOSPHORIBOSYLTRANSFERASE"/>
    <property type="match status" value="1"/>
</dbReference>
<dbReference type="InterPro" id="IPR050054">
    <property type="entry name" value="UPRTase/APRTase"/>
</dbReference>
<sequence length="173" mass="19052">MKIEDLKGLVQDVPDFPQVGIVFKDISPLLASAKARKTITSLLATKYKDKEIDVVVGMESRGFLFGTLVADALDASFVMVRKPGKLPGAVVQEQYDLEYGQDTLEIQQHMIPKDARVLIHDDVLATGGTALATSQLIEKCKGTVVGYSFLIELDFLAGRKRLKHSPVHSLIHY</sequence>
<evidence type="ECO:0000313" key="13">
    <source>
        <dbReference type="EMBL" id="AZQ44793.1"/>
    </source>
</evidence>
<dbReference type="CDD" id="cd06223">
    <property type="entry name" value="PRTases_typeI"/>
    <property type="match status" value="1"/>
</dbReference>
<dbReference type="GO" id="GO:0005737">
    <property type="term" value="C:cytoplasm"/>
    <property type="evidence" value="ECO:0007669"/>
    <property type="project" value="UniProtKB-SubCell"/>
</dbReference>
<dbReference type="EMBL" id="CP034549">
    <property type="protein sequence ID" value="AZQ44793.1"/>
    <property type="molecule type" value="Genomic_DNA"/>
</dbReference>
<dbReference type="FunFam" id="3.40.50.2020:FF:000021">
    <property type="entry name" value="Adenine phosphoribosyltransferase"/>
    <property type="match status" value="1"/>
</dbReference>
<evidence type="ECO:0000256" key="10">
    <source>
        <dbReference type="ARBA" id="ARBA00022726"/>
    </source>
</evidence>
<evidence type="ECO:0000256" key="7">
    <source>
        <dbReference type="ARBA" id="ARBA00022490"/>
    </source>
</evidence>
<evidence type="ECO:0000256" key="4">
    <source>
        <dbReference type="ARBA" id="ARBA00004659"/>
    </source>
</evidence>
<dbReference type="GO" id="GO:0003999">
    <property type="term" value="F:adenine phosphoribosyltransferase activity"/>
    <property type="evidence" value="ECO:0007669"/>
    <property type="project" value="UniProtKB-UniRule"/>
</dbReference>
<dbReference type="GO" id="GO:0016208">
    <property type="term" value="F:AMP binding"/>
    <property type="evidence" value="ECO:0007669"/>
    <property type="project" value="TreeGrafter"/>
</dbReference>
<dbReference type="UniPathway" id="UPA00588">
    <property type="reaction ID" value="UER00646"/>
</dbReference>
<comment type="catalytic activity">
    <reaction evidence="1 11">
        <text>AMP + diphosphate = 5-phospho-alpha-D-ribose 1-diphosphate + adenine</text>
        <dbReference type="Rhea" id="RHEA:16609"/>
        <dbReference type="ChEBI" id="CHEBI:16708"/>
        <dbReference type="ChEBI" id="CHEBI:33019"/>
        <dbReference type="ChEBI" id="CHEBI:58017"/>
        <dbReference type="ChEBI" id="CHEBI:456215"/>
        <dbReference type="EC" id="2.4.2.7"/>
    </reaction>
</comment>
<dbReference type="NCBIfam" id="NF002634">
    <property type="entry name" value="PRK02304.1-3"/>
    <property type="match status" value="1"/>
</dbReference>
<keyword evidence="10 11" id="KW-0660">Purine salvage</keyword>
<evidence type="ECO:0000256" key="6">
    <source>
        <dbReference type="ARBA" id="ARBA00011893"/>
    </source>
</evidence>
<dbReference type="InterPro" id="IPR029057">
    <property type="entry name" value="PRTase-like"/>
</dbReference>
<dbReference type="KEGG" id="noj:EJ995_11320"/>
<dbReference type="Gene3D" id="3.40.50.2020">
    <property type="match status" value="1"/>
</dbReference>